<dbReference type="Proteomes" id="UP001190825">
    <property type="component" value="Unassembled WGS sequence"/>
</dbReference>
<feature type="non-terminal residue" evidence="2">
    <location>
        <position position="24"/>
    </location>
</feature>
<evidence type="ECO:0000313" key="3">
    <source>
        <dbReference type="Proteomes" id="UP001190825"/>
    </source>
</evidence>
<proteinExistence type="predicted"/>
<dbReference type="EMBL" id="NBUC01000121">
    <property type="protein sequence ID" value="PLT98345.1"/>
    <property type="molecule type" value="Genomic_DNA"/>
</dbReference>
<keyword evidence="1" id="KW-1133">Transmembrane helix</keyword>
<keyword evidence="1" id="KW-0812">Transmembrane</keyword>
<evidence type="ECO:0000256" key="1">
    <source>
        <dbReference type="SAM" id="Phobius"/>
    </source>
</evidence>
<name>A0ABX4TG47_9HYPH</name>
<protein>
    <submittedName>
        <fullName evidence="2">Uncharacterized protein</fullName>
    </submittedName>
</protein>
<accession>A0ABX4TG47</accession>
<sequence>MFCTPRLIVAAAGLAIIAAVVAWI</sequence>
<feature type="transmembrane region" description="Helical" evidence="1">
    <location>
        <begin position="7"/>
        <end position="23"/>
    </location>
</feature>
<gene>
    <name evidence="2" type="ORF">BMJ33_24640</name>
</gene>
<keyword evidence="3" id="KW-1185">Reference proteome</keyword>
<comment type="caution">
    <text evidence="2">The sequence shown here is derived from an EMBL/GenBank/DDBJ whole genome shotgun (WGS) entry which is preliminary data.</text>
</comment>
<evidence type="ECO:0000313" key="2">
    <source>
        <dbReference type="EMBL" id="PLT98345.1"/>
    </source>
</evidence>
<keyword evidence="1" id="KW-0472">Membrane</keyword>
<organism evidence="2 3">
    <name type="scientific">Sinorhizobium medicae</name>
    <dbReference type="NCBI Taxonomy" id="110321"/>
    <lineage>
        <taxon>Bacteria</taxon>
        <taxon>Pseudomonadati</taxon>
        <taxon>Pseudomonadota</taxon>
        <taxon>Alphaproteobacteria</taxon>
        <taxon>Hyphomicrobiales</taxon>
        <taxon>Rhizobiaceae</taxon>
        <taxon>Sinorhizobium/Ensifer group</taxon>
        <taxon>Sinorhizobium</taxon>
    </lineage>
</organism>
<reference evidence="2 3" key="1">
    <citation type="journal article" date="2018" name="FEMS Microbiol. Ecol.">
        <title>Co-invading symbiotic mutualists of Medicago polymorpha retain high ancestral diversity and contain diverse accessory genomes.</title>
        <authorList>
            <person name="Porter S.S."/>
            <person name="Faber-Hammond J.J."/>
            <person name="Friesen M.L."/>
        </authorList>
    </citation>
    <scope>NUCLEOTIDE SEQUENCE [LARGE SCALE GENOMIC DNA]</scope>
    <source>
        <strain evidence="2 3">Str16</strain>
    </source>
</reference>